<accession>A0ABU6SIL6</accession>
<evidence type="ECO:0000313" key="2">
    <source>
        <dbReference type="Proteomes" id="UP001341840"/>
    </source>
</evidence>
<comment type="caution">
    <text evidence="1">The sequence shown here is derived from an EMBL/GenBank/DDBJ whole genome shotgun (WGS) entry which is preliminary data.</text>
</comment>
<organism evidence="1 2">
    <name type="scientific">Stylosanthes scabra</name>
    <dbReference type="NCBI Taxonomy" id="79078"/>
    <lineage>
        <taxon>Eukaryota</taxon>
        <taxon>Viridiplantae</taxon>
        <taxon>Streptophyta</taxon>
        <taxon>Embryophyta</taxon>
        <taxon>Tracheophyta</taxon>
        <taxon>Spermatophyta</taxon>
        <taxon>Magnoliopsida</taxon>
        <taxon>eudicotyledons</taxon>
        <taxon>Gunneridae</taxon>
        <taxon>Pentapetalae</taxon>
        <taxon>rosids</taxon>
        <taxon>fabids</taxon>
        <taxon>Fabales</taxon>
        <taxon>Fabaceae</taxon>
        <taxon>Papilionoideae</taxon>
        <taxon>50 kb inversion clade</taxon>
        <taxon>dalbergioids sensu lato</taxon>
        <taxon>Dalbergieae</taxon>
        <taxon>Pterocarpus clade</taxon>
        <taxon>Stylosanthes</taxon>
    </lineage>
</organism>
<protein>
    <submittedName>
        <fullName evidence="1">Uncharacterized protein</fullName>
    </submittedName>
</protein>
<dbReference type="EMBL" id="JASCZI010060804">
    <property type="protein sequence ID" value="MED6136107.1"/>
    <property type="molecule type" value="Genomic_DNA"/>
</dbReference>
<name>A0ABU6SIL6_9FABA</name>
<evidence type="ECO:0000313" key="1">
    <source>
        <dbReference type="EMBL" id="MED6136107.1"/>
    </source>
</evidence>
<reference evidence="1 2" key="1">
    <citation type="journal article" date="2023" name="Plants (Basel)">
        <title>Bridging the Gap: Combining Genomics and Transcriptomics Approaches to Understand Stylosanthes scabra, an Orphan Legume from the Brazilian Caatinga.</title>
        <authorList>
            <person name="Ferreira-Neto J.R.C."/>
            <person name="da Silva M.D."/>
            <person name="Binneck E."/>
            <person name="de Melo N.F."/>
            <person name="da Silva R.H."/>
            <person name="de Melo A.L.T.M."/>
            <person name="Pandolfi V."/>
            <person name="Bustamante F.O."/>
            <person name="Brasileiro-Vidal A.C."/>
            <person name="Benko-Iseppon A.M."/>
        </authorList>
    </citation>
    <scope>NUCLEOTIDE SEQUENCE [LARGE SCALE GENOMIC DNA]</scope>
    <source>
        <tissue evidence="1">Leaves</tissue>
    </source>
</reference>
<gene>
    <name evidence="1" type="ORF">PIB30_052966</name>
</gene>
<dbReference type="Proteomes" id="UP001341840">
    <property type="component" value="Unassembled WGS sequence"/>
</dbReference>
<sequence>MQIELQIWMTGEAPVASAFFWEATLYLGSAQSKPRLAIRVMKLNLGQLQLQRQSHFNPAFTSRVADIMTKPLGVALALFERVKGKLRIGFKHLPKLEGSVRILC</sequence>
<keyword evidence="2" id="KW-1185">Reference proteome</keyword>
<proteinExistence type="predicted"/>